<evidence type="ECO:0008006" key="6">
    <source>
        <dbReference type="Google" id="ProtNLM"/>
    </source>
</evidence>
<evidence type="ECO:0000313" key="1">
    <source>
        <dbReference type="EMBL" id="GAQ05272.1"/>
    </source>
</evidence>
<reference evidence="1 4" key="1">
    <citation type="submission" date="2015-11" db="EMBL/GenBank/DDBJ databases">
        <title>Aspergillus lentulus strain IFM 54703T.</title>
        <authorList>
            <person name="Kusuya Y."/>
            <person name="Sakai K."/>
            <person name="Kamei K."/>
            <person name="Takahashi H."/>
            <person name="Yaguchi T."/>
        </authorList>
    </citation>
    <scope>NUCLEOTIDE SEQUENCE [LARGE SCALE GENOMIC DNA]</scope>
    <source>
        <strain evidence="1 4">IFM 54703</strain>
    </source>
</reference>
<reference evidence="3" key="4">
    <citation type="submission" date="2020-04" db="EMBL/GenBank/DDBJ databases">
        <authorList>
            <person name="Santos R.A.C."/>
            <person name="Steenwyk J.L."/>
            <person name="Rivero-Menendez O."/>
            <person name="Mead M.E."/>
            <person name="Silva L.P."/>
            <person name="Bastos R.W."/>
            <person name="Alastruey-Izquierdo A."/>
            <person name="Goldman G.H."/>
            <person name="Rokas A."/>
        </authorList>
    </citation>
    <scope>NUCLEOTIDE SEQUENCE</scope>
    <source>
        <strain evidence="3">CNM-CM8927</strain>
    </source>
</reference>
<dbReference type="Proteomes" id="UP000051487">
    <property type="component" value="Unassembled WGS sequence"/>
</dbReference>
<dbReference type="AlphaFoldDB" id="A0AAN4T908"/>
<dbReference type="EMBL" id="JAAAPU010000231">
    <property type="protein sequence ID" value="KAF4200124.1"/>
    <property type="molecule type" value="Genomic_DNA"/>
</dbReference>
<keyword evidence="5" id="KW-1185">Reference proteome</keyword>
<dbReference type="Gene3D" id="1.20.120.450">
    <property type="entry name" value="dinb family like domain"/>
    <property type="match status" value="1"/>
</dbReference>
<evidence type="ECO:0000313" key="2">
    <source>
        <dbReference type="EMBL" id="GFF62948.1"/>
    </source>
</evidence>
<dbReference type="Proteomes" id="UP000649114">
    <property type="component" value="Unassembled WGS sequence"/>
</dbReference>
<sequence>MTSSLYTYTVPTYLKGLETLTLILKKAEEYAKENNIPLSEFAEARLYPNMLPLSFQVQSVSNTSKNSVARLAGTENVSMEDNEKTFEEFYDRINRTIEVIKAVDPKLFEGKDHTEFHVKFGSYESTFTGETYVNRFGLPNFFFHLNMAYAILRSKGVPLGKFDYLKYFNA</sequence>
<dbReference type="SUPFAM" id="SSF109854">
    <property type="entry name" value="DinB/YfiT-like putative metalloenzymes"/>
    <property type="match status" value="1"/>
</dbReference>
<dbReference type="PANTHER" id="PTHR36922:SF1">
    <property type="entry name" value="DUF1993 DOMAIN-CONTAINING PROTEIN"/>
    <property type="match status" value="1"/>
</dbReference>
<accession>A0AAN4T908</accession>
<dbReference type="Proteomes" id="UP000465220">
    <property type="component" value="Unassembled WGS sequence"/>
</dbReference>
<dbReference type="InterPro" id="IPR034660">
    <property type="entry name" value="DinB/YfiT-like"/>
</dbReference>
<evidence type="ECO:0000313" key="3">
    <source>
        <dbReference type="EMBL" id="KAF4200124.1"/>
    </source>
</evidence>
<dbReference type="EMBL" id="BCLY01000004">
    <property type="protein sequence ID" value="GAQ05272.1"/>
    <property type="molecule type" value="Genomic_DNA"/>
</dbReference>
<gene>
    <name evidence="1" type="ORF">ALT_2593</name>
    <name evidence="3" type="ORF">CNMCM8927_003964</name>
    <name evidence="2" type="ORF">IFM60648_00771</name>
</gene>
<proteinExistence type="predicted"/>
<reference evidence="2 5" key="3">
    <citation type="submission" date="2020-01" db="EMBL/GenBank/DDBJ databases">
        <title>Draft genome sequence of Aspergillus lentulus IFM 60648.</title>
        <authorList>
            <person name="Takahashi H."/>
            <person name="Yaguchi T."/>
        </authorList>
    </citation>
    <scope>NUCLEOTIDE SEQUENCE [LARGE SCALE GENOMIC DNA]</scope>
    <source>
        <strain evidence="2 5">IFM 60648</strain>
    </source>
</reference>
<evidence type="ECO:0000313" key="4">
    <source>
        <dbReference type="Proteomes" id="UP000051487"/>
    </source>
</evidence>
<dbReference type="InterPro" id="IPR018531">
    <property type="entry name" value="DUF1993"/>
</dbReference>
<reference evidence="3" key="2">
    <citation type="journal article" date="2020" name="bioRxiv">
        <title>Genomic and phenotypic heterogeneity of clinical isolates of the human pathogens Aspergillus fumigatus, Aspergillus lentulus and Aspergillus fumigatiaffinis.</title>
        <authorList>
            <person name="dos Santos R.A.C."/>
            <person name="Steenwyk J.L."/>
            <person name="Rivero-Menendez O."/>
            <person name="Mead M.E."/>
            <person name="Silva L.P."/>
            <person name="Bastos R.W."/>
            <person name="Alastruey-Izquierdo A."/>
            <person name="Goldman G.H."/>
            <person name="Rokas A."/>
        </authorList>
    </citation>
    <scope>NUCLEOTIDE SEQUENCE</scope>
    <source>
        <strain evidence="3">CNM-CM8927</strain>
    </source>
</reference>
<comment type="caution">
    <text evidence="1">The sequence shown here is derived from an EMBL/GenBank/DDBJ whole genome shotgun (WGS) entry which is preliminary data.</text>
</comment>
<protein>
    <recommendedName>
        <fullName evidence="6">DUF1993 domain-containing protein</fullName>
    </recommendedName>
</protein>
<dbReference type="PANTHER" id="PTHR36922">
    <property type="entry name" value="BLL2446 PROTEIN"/>
    <property type="match status" value="1"/>
</dbReference>
<name>A0AAN4T908_ASPLE</name>
<dbReference type="Pfam" id="PF09351">
    <property type="entry name" value="DUF1993"/>
    <property type="match status" value="1"/>
</dbReference>
<evidence type="ECO:0000313" key="5">
    <source>
        <dbReference type="Proteomes" id="UP000465220"/>
    </source>
</evidence>
<organism evidence="1 4">
    <name type="scientific">Aspergillus lentulus</name>
    <dbReference type="NCBI Taxonomy" id="293939"/>
    <lineage>
        <taxon>Eukaryota</taxon>
        <taxon>Fungi</taxon>
        <taxon>Dikarya</taxon>
        <taxon>Ascomycota</taxon>
        <taxon>Pezizomycotina</taxon>
        <taxon>Eurotiomycetes</taxon>
        <taxon>Eurotiomycetidae</taxon>
        <taxon>Eurotiales</taxon>
        <taxon>Aspergillaceae</taxon>
        <taxon>Aspergillus</taxon>
        <taxon>Aspergillus subgen. Fumigati</taxon>
    </lineage>
</organism>
<dbReference type="EMBL" id="BLKI01000003">
    <property type="protein sequence ID" value="GFF62948.1"/>
    <property type="molecule type" value="Genomic_DNA"/>
</dbReference>